<evidence type="ECO:0000256" key="3">
    <source>
        <dbReference type="ARBA" id="ARBA00004818"/>
    </source>
</evidence>
<dbReference type="InterPro" id="IPR037512">
    <property type="entry name" value="PGPase_prok"/>
</dbReference>
<evidence type="ECO:0000313" key="12">
    <source>
        <dbReference type="EMBL" id="MBB4248865.1"/>
    </source>
</evidence>
<evidence type="ECO:0000256" key="8">
    <source>
        <dbReference type="ARBA" id="ARBA00022842"/>
    </source>
</evidence>
<keyword evidence="6 11" id="KW-0479">Metal-binding</keyword>
<dbReference type="GO" id="GO:0005975">
    <property type="term" value="P:carbohydrate metabolic process"/>
    <property type="evidence" value="ECO:0007669"/>
    <property type="project" value="InterPro"/>
</dbReference>
<evidence type="ECO:0000313" key="13">
    <source>
        <dbReference type="Proteomes" id="UP000587070"/>
    </source>
</evidence>
<keyword evidence="9 11" id="KW-0119">Carbohydrate metabolism</keyword>
<dbReference type="UniPathway" id="UPA00865">
    <property type="reaction ID" value="UER00834"/>
</dbReference>
<dbReference type="AlphaFoldDB" id="A0A840GAG8"/>
<comment type="similarity">
    <text evidence="4 11">Belongs to the HAD-like hydrolase superfamily. CbbY/CbbZ/Gph/YieH family.</text>
</comment>
<evidence type="ECO:0000256" key="5">
    <source>
        <dbReference type="ARBA" id="ARBA00013078"/>
    </source>
</evidence>
<comment type="pathway">
    <text evidence="3 11">Organic acid metabolism; glycolate biosynthesis; glycolate from 2-phosphoglycolate: step 1/1.</text>
</comment>
<feature type="binding site" evidence="11">
    <location>
        <position position="169"/>
    </location>
    <ligand>
        <name>Mg(2+)</name>
        <dbReference type="ChEBI" id="CHEBI:18420"/>
    </ligand>
</feature>
<sequence length="235" mass="24481">MEIRSVTIDLDGTLLDTVGDLAVACNAMLADLSRPPRSEAEINAFVGKGMAVLVERCLGADAADGDLLRHAIERFRVHYAENNGRSTRIYPGVLDGIAALRKLGLPLGCVTNKPAMFTEPLLERMGLAGFFSVVVSGDTLPFKKPRPEPLLHACAVMGTVPASNLHVGDSAHDIAAARAAGCPVVCVPYGYNEGRPVDSAECDALVSSLVEAAAYAASFVSPPASAQQASPALPA</sequence>
<evidence type="ECO:0000256" key="1">
    <source>
        <dbReference type="ARBA" id="ARBA00000830"/>
    </source>
</evidence>
<comment type="caution">
    <text evidence="12">The sequence shown here is derived from an EMBL/GenBank/DDBJ whole genome shotgun (WGS) entry which is preliminary data.</text>
</comment>
<dbReference type="NCBIfam" id="TIGR01509">
    <property type="entry name" value="HAD-SF-IA-v3"/>
    <property type="match status" value="1"/>
</dbReference>
<dbReference type="NCBIfam" id="TIGR01549">
    <property type="entry name" value="HAD-SF-IA-v1"/>
    <property type="match status" value="1"/>
</dbReference>
<name>A0A840GAG8_RHOTE</name>
<dbReference type="InterPro" id="IPR023214">
    <property type="entry name" value="HAD_sf"/>
</dbReference>
<evidence type="ECO:0000256" key="4">
    <source>
        <dbReference type="ARBA" id="ARBA00006171"/>
    </source>
</evidence>
<dbReference type="InterPro" id="IPR036412">
    <property type="entry name" value="HAD-like_sf"/>
</dbReference>
<dbReference type="PRINTS" id="PR00413">
    <property type="entry name" value="HADHALOGNASE"/>
</dbReference>
<dbReference type="NCBIfam" id="NF009695">
    <property type="entry name" value="PRK13222.1-2"/>
    <property type="match status" value="1"/>
</dbReference>
<dbReference type="Gene3D" id="1.10.150.240">
    <property type="entry name" value="Putative phosphatase, domain 2"/>
    <property type="match status" value="1"/>
</dbReference>
<evidence type="ECO:0000256" key="6">
    <source>
        <dbReference type="ARBA" id="ARBA00022723"/>
    </source>
</evidence>
<accession>A0A840GAG8</accession>
<dbReference type="InterPro" id="IPR050155">
    <property type="entry name" value="HAD-like_hydrolase_sf"/>
</dbReference>
<evidence type="ECO:0000256" key="11">
    <source>
        <dbReference type="HAMAP-Rule" id="MF_00495"/>
    </source>
</evidence>
<evidence type="ECO:0000256" key="2">
    <source>
        <dbReference type="ARBA" id="ARBA00001946"/>
    </source>
</evidence>
<keyword evidence="8 11" id="KW-0460">Magnesium</keyword>
<organism evidence="12 13">
    <name type="scientific">Rhodocyclus tenuis</name>
    <name type="common">Rhodospirillum tenue</name>
    <dbReference type="NCBI Taxonomy" id="1066"/>
    <lineage>
        <taxon>Bacteria</taxon>
        <taxon>Pseudomonadati</taxon>
        <taxon>Pseudomonadota</taxon>
        <taxon>Betaproteobacteria</taxon>
        <taxon>Rhodocyclales</taxon>
        <taxon>Rhodocyclaceae</taxon>
        <taxon>Rhodocyclus</taxon>
    </lineage>
</organism>
<evidence type="ECO:0000256" key="7">
    <source>
        <dbReference type="ARBA" id="ARBA00022801"/>
    </source>
</evidence>
<dbReference type="EMBL" id="JACIGE010000014">
    <property type="protein sequence ID" value="MBB4248865.1"/>
    <property type="molecule type" value="Genomic_DNA"/>
</dbReference>
<dbReference type="GO" id="GO:0006281">
    <property type="term" value="P:DNA repair"/>
    <property type="evidence" value="ECO:0007669"/>
    <property type="project" value="TreeGrafter"/>
</dbReference>
<evidence type="ECO:0000256" key="10">
    <source>
        <dbReference type="ARBA" id="ARBA00059247"/>
    </source>
</evidence>
<dbReference type="NCBIfam" id="TIGR01449">
    <property type="entry name" value="PGP_bact"/>
    <property type="match status" value="1"/>
</dbReference>
<dbReference type="InterPro" id="IPR006439">
    <property type="entry name" value="HAD-SF_hydro_IA"/>
</dbReference>
<dbReference type="SFLD" id="SFLDG01129">
    <property type="entry name" value="C1.5:_HAD__Beta-PGM__Phosphata"/>
    <property type="match status" value="1"/>
</dbReference>
<dbReference type="InterPro" id="IPR023198">
    <property type="entry name" value="PGP-like_dom2"/>
</dbReference>
<dbReference type="GO" id="GO:0046872">
    <property type="term" value="F:metal ion binding"/>
    <property type="evidence" value="ECO:0007669"/>
    <property type="project" value="UniProtKB-KW"/>
</dbReference>
<reference evidence="12 13" key="1">
    <citation type="submission" date="2020-08" db="EMBL/GenBank/DDBJ databases">
        <title>Genome sequencing of Purple Non-Sulfur Bacteria from various extreme environments.</title>
        <authorList>
            <person name="Mayer M."/>
        </authorList>
    </citation>
    <scope>NUCLEOTIDE SEQUENCE [LARGE SCALE GENOMIC DNA]</scope>
    <source>
        <strain evidence="12 13">2761</strain>
    </source>
</reference>
<comment type="cofactor">
    <cofactor evidence="2 11">
        <name>Mg(2+)</name>
        <dbReference type="ChEBI" id="CHEBI:18420"/>
    </cofactor>
</comment>
<keyword evidence="7 11" id="KW-0378">Hydrolase</keyword>
<dbReference type="InterPro" id="IPR041492">
    <property type="entry name" value="HAD_2"/>
</dbReference>
<dbReference type="Gene3D" id="3.40.50.1000">
    <property type="entry name" value="HAD superfamily/HAD-like"/>
    <property type="match status" value="1"/>
</dbReference>
<keyword evidence="13" id="KW-1185">Reference proteome</keyword>
<dbReference type="GO" id="GO:0005829">
    <property type="term" value="C:cytosol"/>
    <property type="evidence" value="ECO:0007669"/>
    <property type="project" value="TreeGrafter"/>
</dbReference>
<evidence type="ECO:0000256" key="9">
    <source>
        <dbReference type="ARBA" id="ARBA00023277"/>
    </source>
</evidence>
<gene>
    <name evidence="12" type="ORF">GGD90_003265</name>
</gene>
<dbReference type="Proteomes" id="UP000587070">
    <property type="component" value="Unassembled WGS sequence"/>
</dbReference>
<comment type="function">
    <text evidence="10 11">Specifically catalyzes the dephosphorylation of 2-phosphoglycolate. Is involved in the dissimilation of the intracellular 2-phosphoglycolate formed during the DNA repair of 3'-phosphoglycolate ends, a major class of DNA lesions induced by oxidative stress.</text>
</comment>
<proteinExistence type="inferred from homology"/>
<protein>
    <recommendedName>
        <fullName evidence="5 11">Phosphoglycolate phosphatase</fullName>
        <shortName evidence="11">PGP</shortName>
        <shortName evidence="11">PGPase</shortName>
        <ecNumber evidence="5 11">3.1.3.18</ecNumber>
    </recommendedName>
</protein>
<dbReference type="PANTHER" id="PTHR43434">
    <property type="entry name" value="PHOSPHOGLYCOLATE PHOSPHATASE"/>
    <property type="match status" value="1"/>
</dbReference>
<dbReference type="RefSeq" id="WP_153117735.1">
    <property type="nucleotide sequence ID" value="NZ_JACIGE010000014.1"/>
</dbReference>
<dbReference type="GO" id="GO:0046295">
    <property type="term" value="P:glycolate biosynthetic process"/>
    <property type="evidence" value="ECO:0007669"/>
    <property type="project" value="UniProtKB-UniRule"/>
</dbReference>
<feature type="binding site" evidence="11">
    <location>
        <position position="11"/>
    </location>
    <ligand>
        <name>Mg(2+)</name>
        <dbReference type="ChEBI" id="CHEBI:18420"/>
    </ligand>
</feature>
<feature type="active site" description="Nucleophile" evidence="11">
    <location>
        <position position="9"/>
    </location>
</feature>
<dbReference type="SUPFAM" id="SSF56784">
    <property type="entry name" value="HAD-like"/>
    <property type="match status" value="1"/>
</dbReference>
<dbReference type="SFLD" id="SFLDG01135">
    <property type="entry name" value="C1.5.6:_HAD__Beta-PGM__Phospha"/>
    <property type="match status" value="1"/>
</dbReference>
<dbReference type="FunFam" id="3.40.50.1000:FF:000022">
    <property type="entry name" value="Phosphoglycolate phosphatase"/>
    <property type="match status" value="1"/>
</dbReference>
<dbReference type="EC" id="3.1.3.18" evidence="5 11"/>
<dbReference type="HAMAP" id="MF_00495">
    <property type="entry name" value="GPH_hydrolase_bact"/>
    <property type="match status" value="1"/>
</dbReference>
<feature type="binding site" evidence="11">
    <location>
        <position position="9"/>
    </location>
    <ligand>
        <name>Mg(2+)</name>
        <dbReference type="ChEBI" id="CHEBI:18420"/>
    </ligand>
</feature>
<comment type="catalytic activity">
    <reaction evidence="1 11">
        <text>2-phosphoglycolate + H2O = glycolate + phosphate</text>
        <dbReference type="Rhea" id="RHEA:14369"/>
        <dbReference type="ChEBI" id="CHEBI:15377"/>
        <dbReference type="ChEBI" id="CHEBI:29805"/>
        <dbReference type="ChEBI" id="CHEBI:43474"/>
        <dbReference type="ChEBI" id="CHEBI:58033"/>
        <dbReference type="EC" id="3.1.3.18"/>
    </reaction>
</comment>
<dbReference type="PANTHER" id="PTHR43434:SF1">
    <property type="entry name" value="PHOSPHOGLYCOLATE PHOSPHATASE"/>
    <property type="match status" value="1"/>
</dbReference>
<dbReference type="OrthoDB" id="9807630at2"/>
<dbReference type="CDD" id="cd16417">
    <property type="entry name" value="HAD_PGPase"/>
    <property type="match status" value="1"/>
</dbReference>
<dbReference type="GO" id="GO:0008967">
    <property type="term" value="F:phosphoglycolate phosphatase activity"/>
    <property type="evidence" value="ECO:0007669"/>
    <property type="project" value="UniProtKB-UniRule"/>
</dbReference>
<dbReference type="SFLD" id="SFLDS00003">
    <property type="entry name" value="Haloacid_Dehalogenase"/>
    <property type="match status" value="1"/>
</dbReference>
<dbReference type="Pfam" id="PF13419">
    <property type="entry name" value="HAD_2"/>
    <property type="match status" value="1"/>
</dbReference>